<proteinExistence type="inferred from homology"/>
<dbReference type="Gene3D" id="3.40.50.720">
    <property type="entry name" value="NAD(P)-binding Rossmann-like Domain"/>
    <property type="match status" value="1"/>
</dbReference>
<comment type="catalytic activity">
    <reaction evidence="4 6">
        <text>L-proline + NADP(+) = (S)-1-pyrroline-5-carboxylate + NADPH + 2 H(+)</text>
        <dbReference type="Rhea" id="RHEA:14109"/>
        <dbReference type="ChEBI" id="CHEBI:15378"/>
        <dbReference type="ChEBI" id="CHEBI:17388"/>
        <dbReference type="ChEBI" id="CHEBI:57783"/>
        <dbReference type="ChEBI" id="CHEBI:58349"/>
        <dbReference type="ChEBI" id="CHEBI:60039"/>
        <dbReference type="EC" id="1.5.1.2"/>
    </reaction>
</comment>
<dbReference type="SUPFAM" id="SSF48179">
    <property type="entry name" value="6-phosphogluconate dehydrogenase C-terminal domain-like"/>
    <property type="match status" value="1"/>
</dbReference>
<dbReference type="PROSITE" id="PS00521">
    <property type="entry name" value="P5CR"/>
    <property type="match status" value="1"/>
</dbReference>
<evidence type="ECO:0000259" key="7">
    <source>
        <dbReference type="Pfam" id="PF03807"/>
    </source>
</evidence>
<dbReference type="EMBL" id="CAJHOE010000005">
    <property type="protein sequence ID" value="CAD7289023.1"/>
    <property type="molecule type" value="Genomic_DNA"/>
</dbReference>
<organism evidence="9 10">
    <name type="scientific">Campylobacter suis</name>
    <dbReference type="NCBI Taxonomy" id="2790657"/>
    <lineage>
        <taxon>Bacteria</taxon>
        <taxon>Pseudomonadati</taxon>
        <taxon>Campylobacterota</taxon>
        <taxon>Epsilonproteobacteria</taxon>
        <taxon>Campylobacterales</taxon>
        <taxon>Campylobacteraceae</taxon>
        <taxon>Campylobacter</taxon>
    </lineage>
</organism>
<dbReference type="Pfam" id="PF03807">
    <property type="entry name" value="F420_oxidored"/>
    <property type="match status" value="1"/>
</dbReference>
<evidence type="ECO:0000259" key="8">
    <source>
        <dbReference type="Pfam" id="PF14748"/>
    </source>
</evidence>
<keyword evidence="4 6" id="KW-0641">Proline biosynthesis</keyword>
<evidence type="ECO:0000313" key="10">
    <source>
        <dbReference type="Proteomes" id="UP000789359"/>
    </source>
</evidence>
<dbReference type="NCBIfam" id="TIGR00112">
    <property type="entry name" value="proC"/>
    <property type="match status" value="1"/>
</dbReference>
<dbReference type="GO" id="GO:0004735">
    <property type="term" value="F:pyrroline-5-carboxylate reductase activity"/>
    <property type="evidence" value="ECO:0007669"/>
    <property type="project" value="UniProtKB-EC"/>
</dbReference>
<name>A0ABN7K936_9BACT</name>
<dbReference type="PIRSF" id="PIRSF000193">
    <property type="entry name" value="Pyrrol-5-carb_rd"/>
    <property type="match status" value="1"/>
</dbReference>
<comment type="catalytic activity">
    <reaction evidence="4">
        <text>L-proline + NAD(+) = (S)-1-pyrroline-5-carboxylate + NADH + 2 H(+)</text>
        <dbReference type="Rhea" id="RHEA:14105"/>
        <dbReference type="ChEBI" id="CHEBI:15378"/>
        <dbReference type="ChEBI" id="CHEBI:17388"/>
        <dbReference type="ChEBI" id="CHEBI:57540"/>
        <dbReference type="ChEBI" id="CHEBI:57945"/>
        <dbReference type="ChEBI" id="CHEBI:60039"/>
        <dbReference type="EC" id="1.5.1.2"/>
    </reaction>
</comment>
<protein>
    <recommendedName>
        <fullName evidence="4 5">Pyrroline-5-carboxylate reductase</fullName>
        <shortName evidence="4">P5C reductase</shortName>
        <shortName evidence="4">P5CR</shortName>
        <ecNumber evidence="4 5">1.5.1.2</ecNumber>
    </recommendedName>
    <alternativeName>
        <fullName evidence="4">PCA reductase</fullName>
    </alternativeName>
</protein>
<keyword evidence="4" id="KW-0963">Cytoplasm</keyword>
<evidence type="ECO:0000256" key="2">
    <source>
        <dbReference type="ARBA" id="ARBA00022857"/>
    </source>
</evidence>
<comment type="subcellular location">
    <subcellularLocation>
        <location evidence="4">Cytoplasm</location>
    </subcellularLocation>
</comment>
<sequence length="259" mass="27904">MKIGFIGAGNMGSAMISALFAKNNAEKVVVFARSKTDEMVQKFGVMAVNDEIEVVKNSDMIFLATKPNIYEKFLNLIKNELKDKILITLAPNFTISQSLEILGKTAKVVRAMPNTPTAIAQGVSAISFSTNLSKTEQDKIMEIFQNFGRVYELDEAKFGAFTAIAGSLPAYVFMFIEAVADAGVKNAISREQAYEIIAASVAGSANLMLESKKHPAVLKDEVCSPGGTTIEAVSVLEKMGFRSALIEAVQACSKKANGR</sequence>
<evidence type="ECO:0000256" key="3">
    <source>
        <dbReference type="ARBA" id="ARBA00023002"/>
    </source>
</evidence>
<dbReference type="InterPro" id="IPR000304">
    <property type="entry name" value="Pyrroline-COOH_reductase"/>
</dbReference>
<reference evidence="9 10" key="1">
    <citation type="submission" date="2020-11" db="EMBL/GenBank/DDBJ databases">
        <authorList>
            <person name="Peeters C."/>
        </authorList>
    </citation>
    <scope>NUCLEOTIDE SEQUENCE [LARGE SCALE GENOMIC DNA]</scope>
    <source>
        <strain evidence="9 10">LMG 8286</strain>
    </source>
</reference>
<evidence type="ECO:0000256" key="5">
    <source>
        <dbReference type="NCBIfam" id="TIGR00112"/>
    </source>
</evidence>
<dbReference type="HAMAP" id="MF_01925">
    <property type="entry name" value="P5C_reductase"/>
    <property type="match status" value="1"/>
</dbReference>
<dbReference type="EC" id="1.5.1.2" evidence="4 5"/>
<dbReference type="PANTHER" id="PTHR11645:SF0">
    <property type="entry name" value="PYRROLINE-5-CARBOXYLATE REDUCTASE 3"/>
    <property type="match status" value="1"/>
</dbReference>
<evidence type="ECO:0000256" key="6">
    <source>
        <dbReference type="RuleBase" id="RU003903"/>
    </source>
</evidence>
<dbReference type="PANTHER" id="PTHR11645">
    <property type="entry name" value="PYRROLINE-5-CARBOXYLATE REDUCTASE"/>
    <property type="match status" value="1"/>
</dbReference>
<dbReference type="InterPro" id="IPR028939">
    <property type="entry name" value="P5C_Rdtase_cat_N"/>
</dbReference>
<accession>A0ABN7K936</accession>
<gene>
    <name evidence="4 9" type="primary">proC</name>
    <name evidence="9" type="ORF">LMG8286_01610</name>
</gene>
<dbReference type="InterPro" id="IPR053790">
    <property type="entry name" value="P5CR-like_CS"/>
</dbReference>
<comment type="similarity">
    <text evidence="1 4 6">Belongs to the pyrroline-5-carboxylate reductase family.</text>
</comment>
<dbReference type="InterPro" id="IPR036291">
    <property type="entry name" value="NAD(P)-bd_dom_sf"/>
</dbReference>
<keyword evidence="4 6" id="KW-0028">Amino-acid biosynthesis</keyword>
<comment type="pathway">
    <text evidence="4 6">Amino-acid biosynthesis; L-proline biosynthesis; L-proline from L-glutamate 5-semialdehyde: step 1/1.</text>
</comment>
<keyword evidence="10" id="KW-1185">Reference proteome</keyword>
<dbReference type="InterPro" id="IPR029036">
    <property type="entry name" value="P5CR_dimer"/>
</dbReference>
<evidence type="ECO:0000313" key="9">
    <source>
        <dbReference type="EMBL" id="CAD7289023.1"/>
    </source>
</evidence>
<evidence type="ECO:0000256" key="4">
    <source>
        <dbReference type="HAMAP-Rule" id="MF_01925"/>
    </source>
</evidence>
<keyword evidence="2 4" id="KW-0521">NADP</keyword>
<feature type="domain" description="Pyrroline-5-carboxylate reductase catalytic N-terminal" evidence="7">
    <location>
        <begin position="2"/>
        <end position="90"/>
    </location>
</feature>
<comment type="function">
    <text evidence="4">Catalyzes the reduction of 1-pyrroline-5-carboxylate (PCA) to L-proline.</text>
</comment>
<dbReference type="Proteomes" id="UP000789359">
    <property type="component" value="Unassembled WGS sequence"/>
</dbReference>
<feature type="domain" description="Pyrroline-5-carboxylate reductase dimerisation" evidence="8">
    <location>
        <begin position="155"/>
        <end position="256"/>
    </location>
</feature>
<dbReference type="InterPro" id="IPR008927">
    <property type="entry name" value="6-PGluconate_DH-like_C_sf"/>
</dbReference>
<dbReference type="Pfam" id="PF14748">
    <property type="entry name" value="P5CR_dimer"/>
    <property type="match status" value="1"/>
</dbReference>
<dbReference type="SUPFAM" id="SSF51735">
    <property type="entry name" value="NAD(P)-binding Rossmann-fold domains"/>
    <property type="match status" value="1"/>
</dbReference>
<keyword evidence="3 4" id="KW-0560">Oxidoreductase</keyword>
<comment type="caution">
    <text evidence="9">The sequence shown here is derived from an EMBL/GenBank/DDBJ whole genome shotgun (WGS) entry which is preliminary data.</text>
</comment>
<dbReference type="Gene3D" id="1.10.3730.10">
    <property type="entry name" value="ProC C-terminal domain-like"/>
    <property type="match status" value="1"/>
</dbReference>
<dbReference type="RefSeq" id="WP_230057353.1">
    <property type="nucleotide sequence ID" value="NZ_CAJHOE010000005.1"/>
</dbReference>
<evidence type="ECO:0000256" key="1">
    <source>
        <dbReference type="ARBA" id="ARBA00005525"/>
    </source>
</evidence>